<feature type="region of interest" description="Disordered" evidence="1">
    <location>
        <begin position="1"/>
        <end position="22"/>
    </location>
</feature>
<dbReference type="Proteomes" id="UP000308092">
    <property type="component" value="Unassembled WGS sequence"/>
</dbReference>
<gene>
    <name evidence="3" type="ORF">EYZ11_013096</name>
</gene>
<evidence type="ECO:0000259" key="2">
    <source>
        <dbReference type="Pfam" id="PF01419"/>
    </source>
</evidence>
<dbReference type="Gene3D" id="2.100.10.30">
    <property type="entry name" value="Jacalin-like lectin domain"/>
    <property type="match status" value="1"/>
</dbReference>
<evidence type="ECO:0000313" key="4">
    <source>
        <dbReference type="Proteomes" id="UP000308092"/>
    </source>
</evidence>
<dbReference type="AlphaFoldDB" id="A0A4S3J0N0"/>
<protein>
    <recommendedName>
        <fullName evidence="2">Jacalin-type lectin domain-containing protein</fullName>
    </recommendedName>
</protein>
<keyword evidence="4" id="KW-1185">Reference proteome</keyword>
<dbReference type="EMBL" id="SOSA01001198">
    <property type="protein sequence ID" value="THC87457.1"/>
    <property type="molecule type" value="Genomic_DNA"/>
</dbReference>
<feature type="domain" description="Jacalin-type lectin" evidence="2">
    <location>
        <begin position="19"/>
        <end position="142"/>
    </location>
</feature>
<reference evidence="3 4" key="1">
    <citation type="submission" date="2019-03" db="EMBL/GenBank/DDBJ databases">
        <title>The genome sequence of a newly discovered highly antifungal drug resistant Aspergillus species, Aspergillus tanneri NIH 1004.</title>
        <authorList>
            <person name="Mounaud S."/>
            <person name="Singh I."/>
            <person name="Joardar V."/>
            <person name="Pakala S."/>
            <person name="Pakala S."/>
            <person name="Venepally P."/>
            <person name="Hoover J."/>
            <person name="Nierman W."/>
            <person name="Chung J."/>
            <person name="Losada L."/>
        </authorList>
    </citation>
    <scope>NUCLEOTIDE SEQUENCE [LARGE SCALE GENOMIC DNA]</scope>
    <source>
        <strain evidence="3 4">NIH1004</strain>
    </source>
</reference>
<sequence length="162" mass="17744">MDSSKKQDAGQPRGVIETGPFGDGGGDGVYNLYPGSSTYVTKIEAWVGRADNADVITGLKLYWADGTPSSIGGHPGDNIHSYEFKDDEVIDKMTVYTGWNLDRISFQTNRGGKFDHGGSHGYDHEISLGNGKMVGLKGKFDNQCDHNEMLRLLRADLRSGKW</sequence>
<evidence type="ECO:0000313" key="3">
    <source>
        <dbReference type="EMBL" id="THC87457.1"/>
    </source>
</evidence>
<name>A0A4S3J0N0_9EURO</name>
<dbReference type="Pfam" id="PF01419">
    <property type="entry name" value="Jacalin"/>
    <property type="match status" value="1"/>
</dbReference>
<organism evidence="3 4">
    <name type="scientific">Aspergillus tanneri</name>
    <dbReference type="NCBI Taxonomy" id="1220188"/>
    <lineage>
        <taxon>Eukaryota</taxon>
        <taxon>Fungi</taxon>
        <taxon>Dikarya</taxon>
        <taxon>Ascomycota</taxon>
        <taxon>Pezizomycotina</taxon>
        <taxon>Eurotiomycetes</taxon>
        <taxon>Eurotiomycetidae</taxon>
        <taxon>Eurotiales</taxon>
        <taxon>Aspergillaceae</taxon>
        <taxon>Aspergillus</taxon>
        <taxon>Aspergillus subgen. Circumdati</taxon>
    </lineage>
</organism>
<accession>A0A4S3J0N0</accession>
<dbReference type="SUPFAM" id="SSF51101">
    <property type="entry name" value="Mannose-binding lectins"/>
    <property type="match status" value="1"/>
</dbReference>
<dbReference type="VEuPathDB" id="FungiDB:EYZ11_013096"/>
<evidence type="ECO:0000256" key="1">
    <source>
        <dbReference type="SAM" id="MobiDB-lite"/>
    </source>
</evidence>
<comment type="caution">
    <text evidence="3">The sequence shown here is derived from an EMBL/GenBank/DDBJ whole genome shotgun (WGS) entry which is preliminary data.</text>
</comment>
<proteinExistence type="predicted"/>
<dbReference type="InterPro" id="IPR001229">
    <property type="entry name" value="Jacalin-like_lectin_dom"/>
</dbReference>
<dbReference type="InterPro" id="IPR036404">
    <property type="entry name" value="Jacalin-like_lectin_dom_sf"/>
</dbReference>